<organism evidence="3 4">
    <name type="scientific">Histidinibacterium aquaticum</name>
    <dbReference type="NCBI Taxonomy" id="2613962"/>
    <lineage>
        <taxon>Bacteria</taxon>
        <taxon>Pseudomonadati</taxon>
        <taxon>Pseudomonadota</taxon>
        <taxon>Alphaproteobacteria</taxon>
        <taxon>Rhodobacterales</taxon>
        <taxon>Paracoccaceae</taxon>
        <taxon>Histidinibacterium</taxon>
    </lineage>
</organism>
<keyword evidence="1" id="KW-0732">Signal</keyword>
<dbReference type="Pfam" id="PF01738">
    <property type="entry name" value="DLH"/>
    <property type="match status" value="1"/>
</dbReference>
<dbReference type="Proteomes" id="UP000326554">
    <property type="component" value="Unassembled WGS sequence"/>
</dbReference>
<feature type="domain" description="Dienelactone hydrolase" evidence="2">
    <location>
        <begin position="35"/>
        <end position="247"/>
    </location>
</feature>
<dbReference type="InterPro" id="IPR002925">
    <property type="entry name" value="Dienelactn_hydro"/>
</dbReference>
<evidence type="ECO:0000313" key="4">
    <source>
        <dbReference type="Proteomes" id="UP000326554"/>
    </source>
</evidence>
<dbReference type="AlphaFoldDB" id="A0A5J5GL91"/>
<dbReference type="GO" id="GO:0016787">
    <property type="term" value="F:hydrolase activity"/>
    <property type="evidence" value="ECO:0007669"/>
    <property type="project" value="UniProtKB-KW"/>
</dbReference>
<proteinExistence type="predicted"/>
<dbReference type="PANTHER" id="PTHR22946">
    <property type="entry name" value="DIENELACTONE HYDROLASE DOMAIN-CONTAINING PROTEIN-RELATED"/>
    <property type="match status" value="1"/>
</dbReference>
<dbReference type="InterPro" id="IPR050261">
    <property type="entry name" value="FrsA_esterase"/>
</dbReference>
<name>A0A5J5GL91_9RHOB</name>
<dbReference type="Gene3D" id="3.40.50.1820">
    <property type="entry name" value="alpha/beta hydrolase"/>
    <property type="match status" value="1"/>
</dbReference>
<gene>
    <name evidence="3" type="ORF">F3S47_07580</name>
</gene>
<sequence length="249" mass="26637">MRLATTTAVLALCAAGAQAQITGESHSYTIDGTEFEGYVARNSDLEESRGTVLIVHDWDGLTDYERRRADMLAAAGYTAFAIDVYGADTDPQGMEDYQRLSGEMYQDRETFRARLLGAVEEAGSIEGAPAEMVMIGYCFGGAAVLEAARAGAETQGFVSFHGGLGTPEGQTWEAATGPIQFYHGTADPVSGPDALAATLTELQEAGIDHEAQIFGGARHSFTVWGSDDYMLEADTESWDGLLDFLDATF</sequence>
<feature type="signal peptide" evidence="1">
    <location>
        <begin position="1"/>
        <end position="19"/>
    </location>
</feature>
<dbReference type="EMBL" id="VYQE01000002">
    <property type="protein sequence ID" value="KAA9009106.1"/>
    <property type="molecule type" value="Genomic_DNA"/>
</dbReference>
<keyword evidence="3" id="KW-0378">Hydrolase</keyword>
<comment type="caution">
    <text evidence="3">The sequence shown here is derived from an EMBL/GenBank/DDBJ whole genome shotgun (WGS) entry which is preliminary data.</text>
</comment>
<dbReference type="PANTHER" id="PTHR22946:SF0">
    <property type="entry name" value="DIENELACTONE HYDROLASE DOMAIN-CONTAINING PROTEIN"/>
    <property type="match status" value="1"/>
</dbReference>
<protein>
    <submittedName>
        <fullName evidence="3">Dienelactone hydrolase family protein</fullName>
    </submittedName>
</protein>
<evidence type="ECO:0000259" key="2">
    <source>
        <dbReference type="Pfam" id="PF01738"/>
    </source>
</evidence>
<dbReference type="InterPro" id="IPR029058">
    <property type="entry name" value="AB_hydrolase_fold"/>
</dbReference>
<feature type="chain" id="PRO_5023823699" evidence="1">
    <location>
        <begin position="20"/>
        <end position="249"/>
    </location>
</feature>
<reference evidence="3 4" key="1">
    <citation type="submission" date="2019-09" db="EMBL/GenBank/DDBJ databases">
        <authorList>
            <person name="Park J.-S."/>
            <person name="Choi H.-J."/>
        </authorList>
    </citation>
    <scope>NUCLEOTIDE SEQUENCE [LARGE SCALE GENOMIC DNA]</scope>
    <source>
        <strain evidence="3 4">176SS1-4</strain>
    </source>
</reference>
<evidence type="ECO:0000313" key="3">
    <source>
        <dbReference type="EMBL" id="KAA9009106.1"/>
    </source>
</evidence>
<evidence type="ECO:0000256" key="1">
    <source>
        <dbReference type="SAM" id="SignalP"/>
    </source>
</evidence>
<keyword evidence="4" id="KW-1185">Reference proteome</keyword>
<accession>A0A5J5GL91</accession>
<dbReference type="SUPFAM" id="SSF53474">
    <property type="entry name" value="alpha/beta-Hydrolases"/>
    <property type="match status" value="1"/>
</dbReference>
<dbReference type="RefSeq" id="WP_150444639.1">
    <property type="nucleotide sequence ID" value="NZ_VYQE01000002.1"/>
</dbReference>